<dbReference type="PANTHER" id="PTHR48081:SF31">
    <property type="entry name" value="STERYL ACETYL HYDROLASE MUG81-RELATED"/>
    <property type="match status" value="1"/>
</dbReference>
<evidence type="ECO:0000256" key="2">
    <source>
        <dbReference type="SAM" id="Phobius"/>
    </source>
</evidence>
<gene>
    <name evidence="4" type="ORF">CPB83DRAFT_882567</name>
</gene>
<dbReference type="PANTHER" id="PTHR48081">
    <property type="entry name" value="AB HYDROLASE SUPERFAMILY PROTEIN C4A8.06C"/>
    <property type="match status" value="1"/>
</dbReference>
<comment type="caution">
    <text evidence="4">The sequence shown here is derived from an EMBL/GenBank/DDBJ whole genome shotgun (WGS) entry which is preliminary data.</text>
</comment>
<dbReference type="InterPro" id="IPR013094">
    <property type="entry name" value="AB_hydrolase_3"/>
</dbReference>
<evidence type="ECO:0000256" key="1">
    <source>
        <dbReference type="ARBA" id="ARBA00022801"/>
    </source>
</evidence>
<feature type="domain" description="Alpha/beta hydrolase fold-3" evidence="3">
    <location>
        <begin position="114"/>
        <end position="333"/>
    </location>
</feature>
<evidence type="ECO:0000313" key="5">
    <source>
        <dbReference type="Proteomes" id="UP000807306"/>
    </source>
</evidence>
<dbReference type="OrthoDB" id="2152029at2759"/>
<feature type="transmembrane region" description="Helical" evidence="2">
    <location>
        <begin position="16"/>
        <end position="36"/>
    </location>
</feature>
<keyword evidence="2" id="KW-0472">Membrane</keyword>
<name>A0A9P6EIX9_9AGAR</name>
<dbReference type="InterPro" id="IPR029058">
    <property type="entry name" value="AB_hydrolase_fold"/>
</dbReference>
<reference evidence="4" key="1">
    <citation type="submission" date="2020-11" db="EMBL/GenBank/DDBJ databases">
        <authorList>
            <consortium name="DOE Joint Genome Institute"/>
            <person name="Ahrendt S."/>
            <person name="Riley R."/>
            <person name="Andreopoulos W."/>
            <person name="Labutti K."/>
            <person name="Pangilinan J."/>
            <person name="Ruiz-Duenas F.J."/>
            <person name="Barrasa J.M."/>
            <person name="Sanchez-Garcia M."/>
            <person name="Camarero S."/>
            <person name="Miyauchi S."/>
            <person name="Serrano A."/>
            <person name="Linde D."/>
            <person name="Babiker R."/>
            <person name="Drula E."/>
            <person name="Ayuso-Fernandez I."/>
            <person name="Pacheco R."/>
            <person name="Padilla G."/>
            <person name="Ferreira P."/>
            <person name="Barriuso J."/>
            <person name="Kellner H."/>
            <person name="Castanera R."/>
            <person name="Alfaro M."/>
            <person name="Ramirez L."/>
            <person name="Pisabarro A.G."/>
            <person name="Kuo A."/>
            <person name="Tritt A."/>
            <person name="Lipzen A."/>
            <person name="He G."/>
            <person name="Yan M."/>
            <person name="Ng V."/>
            <person name="Cullen D."/>
            <person name="Martin F."/>
            <person name="Rosso M.-N."/>
            <person name="Henrissat B."/>
            <person name="Hibbett D."/>
            <person name="Martinez A.T."/>
            <person name="Grigoriev I.V."/>
        </authorList>
    </citation>
    <scope>NUCLEOTIDE SEQUENCE</scope>
    <source>
        <strain evidence="4">CBS 506.95</strain>
    </source>
</reference>
<keyword evidence="2" id="KW-0812">Transmembrane</keyword>
<keyword evidence="5" id="KW-1185">Reference proteome</keyword>
<dbReference type="SUPFAM" id="SSF53474">
    <property type="entry name" value="alpha/beta-Hydrolases"/>
    <property type="match status" value="1"/>
</dbReference>
<dbReference type="GO" id="GO:0016787">
    <property type="term" value="F:hydrolase activity"/>
    <property type="evidence" value="ECO:0007669"/>
    <property type="project" value="UniProtKB-KW"/>
</dbReference>
<dbReference type="InterPro" id="IPR050300">
    <property type="entry name" value="GDXG_lipolytic_enzyme"/>
</dbReference>
<dbReference type="Proteomes" id="UP000807306">
    <property type="component" value="Unassembled WGS sequence"/>
</dbReference>
<evidence type="ECO:0000313" key="4">
    <source>
        <dbReference type="EMBL" id="KAF9529912.1"/>
    </source>
</evidence>
<dbReference type="AlphaFoldDB" id="A0A9P6EIX9"/>
<keyword evidence="1 4" id="KW-0378">Hydrolase</keyword>
<evidence type="ECO:0000259" key="3">
    <source>
        <dbReference type="Pfam" id="PF07859"/>
    </source>
</evidence>
<dbReference type="Pfam" id="PF07859">
    <property type="entry name" value="Abhydrolase_3"/>
    <property type="match status" value="1"/>
</dbReference>
<sequence length="363" mass="39981">MSVSKREFGKITTLETLGLIGVVLTIPIVQLIRLLGKPFSEIDRQRTWRRVKADAAFGHLTTYLNTTQVQFVDKSTEAVIKKWAGPAGIEIEVEKVDAGAQLLWFTPKSRKRVVMYIHGGGYLLPAPPFAPGFWKLVADRLNEKGKDVSLAALEYTLVPKATFPTQLRQGVAALNHLIAAGYSPEDIHIVSDSAGAGLALQVLSHVLHPLEGIPNVNFGEAKLGSLILISPYSSLEITSPTFTSNATKDIFPVAFFKHLGDQVKDGIPDAQRPYIESGRTPEDWFVGVDKYVKRALITCGANECLRHDIEVFNKKFSAALKDTKYITSELGTHNEPYGHFLAEEPTPGDWPILMSDWLADSMA</sequence>
<dbReference type="Gene3D" id="3.40.50.1820">
    <property type="entry name" value="alpha/beta hydrolase"/>
    <property type="match status" value="1"/>
</dbReference>
<proteinExistence type="predicted"/>
<dbReference type="EMBL" id="MU157843">
    <property type="protein sequence ID" value="KAF9529912.1"/>
    <property type="molecule type" value="Genomic_DNA"/>
</dbReference>
<protein>
    <submittedName>
        <fullName evidence="4">Alpha/Beta hydrolase protein</fullName>
    </submittedName>
</protein>
<accession>A0A9P6EIX9</accession>
<keyword evidence="2" id="KW-1133">Transmembrane helix</keyword>
<organism evidence="4 5">
    <name type="scientific">Crepidotus variabilis</name>
    <dbReference type="NCBI Taxonomy" id="179855"/>
    <lineage>
        <taxon>Eukaryota</taxon>
        <taxon>Fungi</taxon>
        <taxon>Dikarya</taxon>
        <taxon>Basidiomycota</taxon>
        <taxon>Agaricomycotina</taxon>
        <taxon>Agaricomycetes</taxon>
        <taxon>Agaricomycetidae</taxon>
        <taxon>Agaricales</taxon>
        <taxon>Agaricineae</taxon>
        <taxon>Crepidotaceae</taxon>
        <taxon>Crepidotus</taxon>
    </lineage>
</organism>